<feature type="compositionally biased region" description="Basic and acidic residues" evidence="1">
    <location>
        <begin position="18"/>
        <end position="50"/>
    </location>
</feature>
<name>A0AA40G8I9_9HYME</name>
<feature type="compositionally biased region" description="Basic and acidic residues" evidence="1">
    <location>
        <begin position="169"/>
        <end position="191"/>
    </location>
</feature>
<reference evidence="2" key="1">
    <citation type="submission" date="2021-10" db="EMBL/GenBank/DDBJ databases">
        <title>Melipona bicolor Genome sequencing and assembly.</title>
        <authorList>
            <person name="Araujo N.S."/>
            <person name="Arias M.C."/>
        </authorList>
    </citation>
    <scope>NUCLEOTIDE SEQUENCE</scope>
    <source>
        <strain evidence="2">USP_2M_L1-L4_2017</strain>
        <tissue evidence="2">Whole body</tissue>
    </source>
</reference>
<gene>
    <name evidence="2" type="ORF">K0M31_013827</name>
</gene>
<feature type="region of interest" description="Disordered" evidence="1">
    <location>
        <begin position="143"/>
        <end position="215"/>
    </location>
</feature>
<feature type="compositionally biased region" description="Basic and acidic residues" evidence="1">
    <location>
        <begin position="67"/>
        <end position="109"/>
    </location>
</feature>
<keyword evidence="3" id="KW-1185">Reference proteome</keyword>
<sequence length="215" mass="24183">MSASGQAADYYRRMNMNESRRGEERRDREAKKRNNTKRRERDVAIGPSRPREPRWCLLACLLTALSGERDGNSGEKSRNEDGGRWTGDELRENRRVVGARREDSGDSNKSEATPGNRLVSVVLDSPWLYWRFEPRFTVRTGNMGSATRERSRVPSLLPHPDGGGGGGPRKRDNPEPDIALFEKAEATHSQEHASTQQKGEPEEGKKAHCVPFNSP</sequence>
<accession>A0AA40G8I9</accession>
<evidence type="ECO:0000313" key="3">
    <source>
        <dbReference type="Proteomes" id="UP001177670"/>
    </source>
</evidence>
<proteinExistence type="predicted"/>
<feature type="region of interest" description="Disordered" evidence="1">
    <location>
        <begin position="1"/>
        <end position="50"/>
    </location>
</feature>
<organism evidence="2 3">
    <name type="scientific">Melipona bicolor</name>
    <dbReference type="NCBI Taxonomy" id="60889"/>
    <lineage>
        <taxon>Eukaryota</taxon>
        <taxon>Metazoa</taxon>
        <taxon>Ecdysozoa</taxon>
        <taxon>Arthropoda</taxon>
        <taxon>Hexapoda</taxon>
        <taxon>Insecta</taxon>
        <taxon>Pterygota</taxon>
        <taxon>Neoptera</taxon>
        <taxon>Endopterygota</taxon>
        <taxon>Hymenoptera</taxon>
        <taxon>Apocrita</taxon>
        <taxon>Aculeata</taxon>
        <taxon>Apoidea</taxon>
        <taxon>Anthophila</taxon>
        <taxon>Apidae</taxon>
        <taxon>Melipona</taxon>
    </lineage>
</organism>
<feature type="region of interest" description="Disordered" evidence="1">
    <location>
        <begin position="67"/>
        <end position="118"/>
    </location>
</feature>
<comment type="caution">
    <text evidence="2">The sequence shown here is derived from an EMBL/GenBank/DDBJ whole genome shotgun (WGS) entry which is preliminary data.</text>
</comment>
<evidence type="ECO:0000313" key="2">
    <source>
        <dbReference type="EMBL" id="KAK1132441.1"/>
    </source>
</evidence>
<evidence type="ECO:0000256" key="1">
    <source>
        <dbReference type="SAM" id="MobiDB-lite"/>
    </source>
</evidence>
<dbReference type="EMBL" id="JAHYIQ010000004">
    <property type="protein sequence ID" value="KAK1132441.1"/>
    <property type="molecule type" value="Genomic_DNA"/>
</dbReference>
<dbReference type="AlphaFoldDB" id="A0AA40G8I9"/>
<dbReference type="Proteomes" id="UP001177670">
    <property type="component" value="Unassembled WGS sequence"/>
</dbReference>
<protein>
    <submittedName>
        <fullName evidence="2">Uncharacterized protein</fullName>
    </submittedName>
</protein>